<protein>
    <submittedName>
        <fullName evidence="2">2Fe-2S iron-sulfur cluster protein</fullName>
    </submittedName>
</protein>
<organism evidence="2 3">
    <name type="scientific">Roseateles saccharophilus</name>
    <name type="common">Pseudomonas saccharophila</name>
    <dbReference type="NCBI Taxonomy" id="304"/>
    <lineage>
        <taxon>Bacteria</taxon>
        <taxon>Pseudomonadati</taxon>
        <taxon>Pseudomonadota</taxon>
        <taxon>Betaproteobacteria</taxon>
        <taxon>Burkholderiales</taxon>
        <taxon>Sphaerotilaceae</taxon>
        <taxon>Roseateles</taxon>
    </lineage>
</organism>
<evidence type="ECO:0000313" key="3">
    <source>
        <dbReference type="Proteomes" id="UP000295110"/>
    </source>
</evidence>
<dbReference type="Pfam" id="PF00111">
    <property type="entry name" value="Fer2"/>
    <property type="match status" value="1"/>
</dbReference>
<dbReference type="Proteomes" id="UP000295110">
    <property type="component" value="Unassembled WGS sequence"/>
</dbReference>
<dbReference type="GO" id="GO:0051537">
    <property type="term" value="F:2 iron, 2 sulfur cluster binding"/>
    <property type="evidence" value="ECO:0007669"/>
    <property type="project" value="InterPro"/>
</dbReference>
<feature type="domain" description="2Fe-2S ferredoxin-type" evidence="1">
    <location>
        <begin position="3"/>
        <end position="94"/>
    </location>
</feature>
<dbReference type="RefSeq" id="WP_132574632.1">
    <property type="nucleotide sequence ID" value="NZ_CBCSGL010000026.1"/>
</dbReference>
<dbReference type="PROSITE" id="PS51085">
    <property type="entry name" value="2FE2S_FER_2"/>
    <property type="match status" value="1"/>
</dbReference>
<dbReference type="OrthoDB" id="9806195at2"/>
<keyword evidence="3" id="KW-1185">Reference proteome</keyword>
<dbReference type="AlphaFoldDB" id="A0A4R3UJW3"/>
<dbReference type="InterPro" id="IPR036010">
    <property type="entry name" value="2Fe-2S_ferredoxin-like_sf"/>
</dbReference>
<dbReference type="PROSITE" id="PS00197">
    <property type="entry name" value="2FE2S_FER_1"/>
    <property type="match status" value="1"/>
</dbReference>
<dbReference type="Gene3D" id="3.10.20.30">
    <property type="match status" value="1"/>
</dbReference>
<evidence type="ECO:0000313" key="2">
    <source>
        <dbReference type="EMBL" id="TCU91082.1"/>
    </source>
</evidence>
<dbReference type="SUPFAM" id="SSF54292">
    <property type="entry name" value="2Fe-2S ferredoxin-like"/>
    <property type="match status" value="1"/>
</dbReference>
<reference evidence="2 3" key="1">
    <citation type="submission" date="2019-03" db="EMBL/GenBank/DDBJ databases">
        <title>Genomic Encyclopedia of Type Strains, Phase IV (KMG-IV): sequencing the most valuable type-strain genomes for metagenomic binning, comparative biology and taxonomic classification.</title>
        <authorList>
            <person name="Goeker M."/>
        </authorList>
    </citation>
    <scope>NUCLEOTIDE SEQUENCE [LARGE SCALE GENOMIC DNA]</scope>
    <source>
        <strain evidence="2 3">DSM 654</strain>
    </source>
</reference>
<dbReference type="InterPro" id="IPR001041">
    <property type="entry name" value="2Fe-2S_ferredoxin-type"/>
</dbReference>
<proteinExistence type="predicted"/>
<accession>A0A4R3UJW3</accession>
<evidence type="ECO:0000259" key="1">
    <source>
        <dbReference type="PROSITE" id="PS51085"/>
    </source>
</evidence>
<dbReference type="InterPro" id="IPR006058">
    <property type="entry name" value="2Fe2S_fd_BS"/>
</dbReference>
<dbReference type="InterPro" id="IPR012675">
    <property type="entry name" value="Beta-grasp_dom_sf"/>
</dbReference>
<name>A0A4R3UJW3_ROSSA</name>
<sequence length="124" mass="13199">MPYQVDIANTEERYACADSATLLAGMEALARRGIPVGCRGGGCGVCKVRIETGQVRTDKMSRCHISAEDEAAGLVLACRAYPCSDLRLSAVDKLARCIERGRPETGFLQAALAKGSPSDPDPNR</sequence>
<gene>
    <name evidence="2" type="ORF">EV671_102713</name>
</gene>
<comment type="caution">
    <text evidence="2">The sequence shown here is derived from an EMBL/GenBank/DDBJ whole genome shotgun (WGS) entry which is preliminary data.</text>
</comment>
<dbReference type="EMBL" id="SMBU01000027">
    <property type="protein sequence ID" value="TCU91082.1"/>
    <property type="molecule type" value="Genomic_DNA"/>
</dbReference>